<evidence type="ECO:0000313" key="3">
    <source>
        <dbReference type="Proteomes" id="UP001085076"/>
    </source>
</evidence>
<feature type="compositionally biased region" description="Polar residues" evidence="1">
    <location>
        <begin position="554"/>
        <end position="563"/>
    </location>
</feature>
<name>A0A9D5C460_9LILI</name>
<evidence type="ECO:0000313" key="2">
    <source>
        <dbReference type="EMBL" id="KAJ0966305.1"/>
    </source>
</evidence>
<gene>
    <name evidence="2" type="ORF">J5N97_027443</name>
</gene>
<dbReference type="PANTHER" id="PTHR37261">
    <property type="entry name" value="40S RIBOSOMAL PROTEIN S27"/>
    <property type="match status" value="1"/>
</dbReference>
<feature type="compositionally biased region" description="Polar residues" evidence="1">
    <location>
        <begin position="414"/>
        <end position="429"/>
    </location>
</feature>
<reference evidence="2" key="1">
    <citation type="submission" date="2021-03" db="EMBL/GenBank/DDBJ databases">
        <authorList>
            <person name="Li Z."/>
            <person name="Yang C."/>
        </authorList>
    </citation>
    <scope>NUCLEOTIDE SEQUENCE</scope>
    <source>
        <strain evidence="2">Dzin_1.0</strain>
        <tissue evidence="2">Leaf</tissue>
    </source>
</reference>
<accession>A0A9D5C460</accession>
<organism evidence="2 3">
    <name type="scientific">Dioscorea zingiberensis</name>
    <dbReference type="NCBI Taxonomy" id="325984"/>
    <lineage>
        <taxon>Eukaryota</taxon>
        <taxon>Viridiplantae</taxon>
        <taxon>Streptophyta</taxon>
        <taxon>Embryophyta</taxon>
        <taxon>Tracheophyta</taxon>
        <taxon>Spermatophyta</taxon>
        <taxon>Magnoliopsida</taxon>
        <taxon>Liliopsida</taxon>
        <taxon>Dioscoreales</taxon>
        <taxon>Dioscoreaceae</taxon>
        <taxon>Dioscorea</taxon>
    </lineage>
</organism>
<sequence>MEEESRAWLSSSANWIVSDGSIDGSISFDTSRTPAADDGPEAMPTGVLLLRPPLMDSLPCEITIHFRSRYEIHRVYVRSTARVFEIYYTSDKKDKSSEYLCTVRCGEVTSQGDDQGYITECQKESKETAASPVNLSQNDDGVGEEDGWVEVKVPCSPNETNPLTKIADKNTSKIKEVLYEATAEIADASPCVTLTLRLLSLKNKACVHVEEIYIYADPVELTDPDNSGSTTGSIERSSLFAMLAPNLLQLSKSGNGRTQDRYSSDDLMVQKPQNTAEKAAESSMVAERKVPQEINQNITNQRLGMDETGKDRAESTMNISSEKDSPVLEQNNLVNNRVEKVLDELVSRVGNIEAFCSRFEENMMKPLSSIEMRLQRLEHQLEAFAVRMPSSEPLVCSKISAPEFSFDESDSEHNNSNTSQTVRKDNSALSETSIVDDLAESLPDSQMSPCLVVKAPEFSMEDDEFVVKAPEFSMEDDEFVVKAPEFSTEYDERIYSNETGDTLNSVEKDPCLVNKSLSIEDALASALEAFLSSTAGKFPRPSSTMTGKLESSDGENNAVSPTTLEGPPEGSSCPSVDINLGEKHCSLSDTVSGKSTFDVMLPLAEPANMTTPVFDSQKCAAPESEFPTKEDDSINQDNNSDSGAREFPFPSVFASFLSPMKEASEVSYCEKNELAASSVEEPCGGDEPSGVENCSKDKTVDADLSLAATFLPLGLVDRQNEHETGEKHSSMGVPAGGSNPNGAHPEVSLEQKEHILKWQEYSSASEFGEVFAHLRTFVGESNSSHSNWHDGQWAYESGGEETSFQDLGFSQLGRRWTEDSCTDSSIDESFLKSKDPMEWSDDSSIVSLYQHDGCITDDFESNRATDDNTTIRSILSEPSIGTNLEELKNEAEWNYTLDCNVPILEVKFPPVKTWITETPLEVLLGEASGPQEKYPPAKEDANHILNIQQHDPFPFQDLDRSQPLLDVEELTLPTEASTSHIALHGHESGDQQLFSSLI</sequence>
<dbReference type="Proteomes" id="UP001085076">
    <property type="component" value="Miscellaneous, Linkage group lg08"/>
</dbReference>
<feature type="region of interest" description="Disordered" evidence="1">
    <location>
        <begin position="616"/>
        <end position="645"/>
    </location>
</feature>
<dbReference type="AlphaFoldDB" id="A0A9D5C460"/>
<keyword evidence="3" id="KW-1185">Reference proteome</keyword>
<dbReference type="EMBL" id="JAGGNH010000008">
    <property type="protein sequence ID" value="KAJ0966305.1"/>
    <property type="molecule type" value="Genomic_DNA"/>
</dbReference>
<comment type="caution">
    <text evidence="2">The sequence shown here is derived from an EMBL/GenBank/DDBJ whole genome shotgun (WGS) entry which is preliminary data.</text>
</comment>
<protein>
    <submittedName>
        <fullName evidence="2">Uncharacterized protein</fullName>
    </submittedName>
</protein>
<proteinExistence type="predicted"/>
<feature type="region of interest" description="Disordered" evidence="1">
    <location>
        <begin position="251"/>
        <end position="287"/>
    </location>
</feature>
<reference evidence="2" key="2">
    <citation type="journal article" date="2022" name="Hortic Res">
        <title>The genome of Dioscorea zingiberensis sheds light on the biosynthesis, origin and evolution of the medicinally important diosgenin saponins.</title>
        <authorList>
            <person name="Li Y."/>
            <person name="Tan C."/>
            <person name="Li Z."/>
            <person name="Guo J."/>
            <person name="Li S."/>
            <person name="Chen X."/>
            <person name="Wang C."/>
            <person name="Dai X."/>
            <person name="Yang H."/>
            <person name="Song W."/>
            <person name="Hou L."/>
            <person name="Xu J."/>
            <person name="Tong Z."/>
            <person name="Xu A."/>
            <person name="Yuan X."/>
            <person name="Wang W."/>
            <person name="Yang Q."/>
            <person name="Chen L."/>
            <person name="Sun Z."/>
            <person name="Wang K."/>
            <person name="Pan B."/>
            <person name="Chen J."/>
            <person name="Bao Y."/>
            <person name="Liu F."/>
            <person name="Qi X."/>
            <person name="Gang D.R."/>
            <person name="Wen J."/>
            <person name="Li J."/>
        </authorList>
    </citation>
    <scope>NUCLEOTIDE SEQUENCE</scope>
    <source>
        <strain evidence="2">Dzin_1.0</strain>
    </source>
</reference>
<dbReference type="PANTHER" id="PTHR37261:SF1">
    <property type="entry name" value="40S RIBOSOMAL PROTEIN S27"/>
    <property type="match status" value="1"/>
</dbReference>
<feature type="region of interest" description="Disordered" evidence="1">
    <location>
        <begin position="405"/>
        <end position="429"/>
    </location>
</feature>
<dbReference type="OrthoDB" id="1939758at2759"/>
<feature type="region of interest" description="Disordered" evidence="1">
    <location>
        <begin position="538"/>
        <end position="572"/>
    </location>
</feature>
<feature type="region of interest" description="Disordered" evidence="1">
    <location>
        <begin position="721"/>
        <end position="740"/>
    </location>
</feature>
<evidence type="ECO:0000256" key="1">
    <source>
        <dbReference type="SAM" id="MobiDB-lite"/>
    </source>
</evidence>